<proteinExistence type="predicted"/>
<evidence type="ECO:0000256" key="1">
    <source>
        <dbReference type="SAM" id="Phobius"/>
    </source>
</evidence>
<feature type="transmembrane region" description="Helical" evidence="1">
    <location>
        <begin position="63"/>
        <end position="84"/>
    </location>
</feature>
<dbReference type="EMBL" id="FUWL01000003">
    <property type="protein sequence ID" value="SJZ30796.1"/>
    <property type="molecule type" value="Genomic_DNA"/>
</dbReference>
<keyword evidence="1" id="KW-0472">Membrane</keyword>
<keyword evidence="1" id="KW-1133">Transmembrane helix</keyword>
<evidence type="ECO:0000313" key="3">
    <source>
        <dbReference type="Proteomes" id="UP000189956"/>
    </source>
</evidence>
<dbReference type="Proteomes" id="UP000189956">
    <property type="component" value="Unassembled WGS sequence"/>
</dbReference>
<reference evidence="2 3" key="1">
    <citation type="submission" date="2017-02" db="EMBL/GenBank/DDBJ databases">
        <authorList>
            <person name="Peterson S.W."/>
        </authorList>
    </citation>
    <scope>NUCLEOTIDE SEQUENCE [LARGE SCALE GENOMIC DNA]</scope>
    <source>
        <strain evidence="2 3">ATCC 700135</strain>
    </source>
</reference>
<protein>
    <submittedName>
        <fullName evidence="2">Uncharacterized protein</fullName>
    </submittedName>
</protein>
<keyword evidence="1" id="KW-0812">Transmembrane</keyword>
<evidence type="ECO:0000313" key="2">
    <source>
        <dbReference type="EMBL" id="SJZ30796.1"/>
    </source>
</evidence>
<accession>A0A1T4JKV9</accession>
<sequence>MNDCAVPCETTVIIVLDAQVSHKDVTFSIICDINKQKRKVKPLSNTIKNLSLCSKLRKKMTKLLILTLLLVGVVVLLMGFRVFFTKKGEFPSSHVEDQPALREKGLKCHRYQTVEEQERRNLFDRIEE</sequence>
<organism evidence="2 3">
    <name type="scientific">Porphyromonas cangingivalis</name>
    <dbReference type="NCBI Taxonomy" id="36874"/>
    <lineage>
        <taxon>Bacteria</taxon>
        <taxon>Pseudomonadati</taxon>
        <taxon>Bacteroidota</taxon>
        <taxon>Bacteroidia</taxon>
        <taxon>Bacteroidales</taxon>
        <taxon>Porphyromonadaceae</taxon>
        <taxon>Porphyromonas</taxon>
    </lineage>
</organism>
<dbReference type="AlphaFoldDB" id="A0A1T4JKV9"/>
<gene>
    <name evidence="2" type="ORF">SAMN02745205_00019</name>
</gene>
<name>A0A1T4JKV9_PORCN</name>